<dbReference type="Pfam" id="PF06769">
    <property type="entry name" value="YoeB_toxin"/>
    <property type="match status" value="1"/>
</dbReference>
<comment type="caution">
    <text evidence="1">The sequence shown here is derived from an EMBL/GenBank/DDBJ whole genome shotgun (WGS) entry which is preliminary data.</text>
</comment>
<dbReference type="InterPro" id="IPR035093">
    <property type="entry name" value="RelE/ParE_toxin_dom_sf"/>
</dbReference>
<dbReference type="SUPFAM" id="SSF143011">
    <property type="entry name" value="RelE-like"/>
    <property type="match status" value="1"/>
</dbReference>
<dbReference type="Gene3D" id="3.30.2310.20">
    <property type="entry name" value="RelE-like"/>
    <property type="match status" value="1"/>
</dbReference>
<organism evidence="1 2">
    <name type="scientific">Mucilaginibacter calamicampi</name>
    <dbReference type="NCBI Taxonomy" id="1302352"/>
    <lineage>
        <taxon>Bacteria</taxon>
        <taxon>Pseudomonadati</taxon>
        <taxon>Bacteroidota</taxon>
        <taxon>Sphingobacteriia</taxon>
        <taxon>Sphingobacteriales</taxon>
        <taxon>Sphingobacteriaceae</taxon>
        <taxon>Mucilaginibacter</taxon>
    </lineage>
</organism>
<protein>
    <submittedName>
        <fullName evidence="1">Type II toxin-antitoxin system YoeB family toxin</fullName>
    </submittedName>
</protein>
<dbReference type="Proteomes" id="UP001596958">
    <property type="component" value="Unassembled WGS sequence"/>
</dbReference>
<proteinExistence type="predicted"/>
<accession>A0ABW2Z098</accession>
<evidence type="ECO:0000313" key="1">
    <source>
        <dbReference type="EMBL" id="MFD0750166.1"/>
    </source>
</evidence>
<evidence type="ECO:0000313" key="2">
    <source>
        <dbReference type="Proteomes" id="UP001596958"/>
    </source>
</evidence>
<dbReference type="EMBL" id="JBHTHU010000005">
    <property type="protein sequence ID" value="MFD0750166.1"/>
    <property type="molecule type" value="Genomic_DNA"/>
</dbReference>
<gene>
    <name evidence="1" type="ORF">ACFQZS_08445</name>
</gene>
<dbReference type="InterPro" id="IPR009614">
    <property type="entry name" value="YoeB_toxin"/>
</dbReference>
<name>A0ABW2Z098_9SPHI</name>
<keyword evidence="2" id="KW-1185">Reference proteome</keyword>
<reference evidence="2" key="1">
    <citation type="journal article" date="2019" name="Int. J. Syst. Evol. Microbiol.">
        <title>The Global Catalogue of Microorganisms (GCM) 10K type strain sequencing project: providing services to taxonomists for standard genome sequencing and annotation.</title>
        <authorList>
            <consortium name="The Broad Institute Genomics Platform"/>
            <consortium name="The Broad Institute Genome Sequencing Center for Infectious Disease"/>
            <person name="Wu L."/>
            <person name="Ma J."/>
        </authorList>
    </citation>
    <scope>NUCLEOTIDE SEQUENCE [LARGE SCALE GENOMIC DNA]</scope>
    <source>
        <strain evidence="2">CCUG 63418</strain>
    </source>
</reference>
<sequence length="285" mass="32958">MQLISNELSFYPLADTSQIAVQRFEQFLKTFRSAKNKYDFNHITFQGNYSTLQVTTTQTFIEWLSNLTSPTLKNLILGLCKSPYTDDLEQTEVDSYLESTFKANVAKDLTNKEPFGLSIAFIKSMPVISFDSHPIWRNRKINIEKTNNQSDENATVSVFNICLDSDLFSLEIDQWARDCMGSLIKDEKLLIKFLGFEKFTLAFAESFMAQFLDWKENDIDTFRYLLQLMKDVELHPFNGGLGKTENLKYRGKEASKRITHGDRLSYCIVNNTVTFLACKGHYEFH</sequence>